<gene>
    <name evidence="9" type="ORF">BO97DRAFT_459267</name>
</gene>
<dbReference type="SUPFAM" id="SSF57701">
    <property type="entry name" value="Zn2/Cys6 DNA-binding domain"/>
    <property type="match status" value="1"/>
</dbReference>
<proteinExistence type="predicted"/>
<evidence type="ECO:0000256" key="2">
    <source>
        <dbReference type="ARBA" id="ARBA00022833"/>
    </source>
</evidence>
<dbReference type="OrthoDB" id="3172332at2759"/>
<feature type="compositionally biased region" description="Basic residues" evidence="7">
    <location>
        <begin position="15"/>
        <end position="24"/>
    </location>
</feature>
<keyword evidence="5" id="KW-0804">Transcription</keyword>
<reference evidence="9 10" key="1">
    <citation type="submission" date="2018-02" db="EMBL/GenBank/DDBJ databases">
        <title>The genomes of Aspergillus section Nigri reveals drivers in fungal speciation.</title>
        <authorList>
            <consortium name="DOE Joint Genome Institute"/>
            <person name="Vesth T.C."/>
            <person name="Nybo J."/>
            <person name="Theobald S."/>
            <person name="Brandl J."/>
            <person name="Frisvad J.C."/>
            <person name="Nielsen K.F."/>
            <person name="Lyhne E.K."/>
            <person name="Kogle M.E."/>
            <person name="Kuo A."/>
            <person name="Riley R."/>
            <person name="Clum A."/>
            <person name="Nolan M."/>
            <person name="Lipzen A."/>
            <person name="Salamov A."/>
            <person name="Henrissat B."/>
            <person name="Wiebenga A."/>
            <person name="De vries R.P."/>
            <person name="Grigoriev I.V."/>
            <person name="Mortensen U.H."/>
            <person name="Andersen M.R."/>
            <person name="Baker S.E."/>
        </authorList>
    </citation>
    <scope>NUCLEOTIDE SEQUENCE [LARGE SCALE GENOMIC DNA]</scope>
    <source>
        <strain evidence="9 10">CBS 101889</strain>
    </source>
</reference>
<dbReference type="GO" id="GO:0008270">
    <property type="term" value="F:zinc ion binding"/>
    <property type="evidence" value="ECO:0007669"/>
    <property type="project" value="InterPro"/>
</dbReference>
<protein>
    <recommendedName>
        <fullName evidence="8">Zn(2)-C6 fungal-type domain-containing protein</fullName>
    </recommendedName>
</protein>
<dbReference type="STRING" id="1450537.A0A395I7S2"/>
<keyword evidence="6" id="KW-0539">Nucleus</keyword>
<feature type="region of interest" description="Disordered" evidence="7">
    <location>
        <begin position="1"/>
        <end position="24"/>
    </location>
</feature>
<evidence type="ECO:0000256" key="3">
    <source>
        <dbReference type="ARBA" id="ARBA00023015"/>
    </source>
</evidence>
<dbReference type="CDD" id="cd00067">
    <property type="entry name" value="GAL4"/>
    <property type="match status" value="1"/>
</dbReference>
<evidence type="ECO:0000259" key="8">
    <source>
        <dbReference type="PROSITE" id="PS50048"/>
    </source>
</evidence>
<dbReference type="PROSITE" id="PS00463">
    <property type="entry name" value="ZN2_CY6_FUNGAL_1"/>
    <property type="match status" value="1"/>
</dbReference>
<dbReference type="InterPro" id="IPR052360">
    <property type="entry name" value="Transcr_Regulatory_Proteins"/>
</dbReference>
<dbReference type="AlphaFoldDB" id="A0A395I7S2"/>
<accession>A0A395I7S2</accession>
<name>A0A395I7S2_ASPHC</name>
<evidence type="ECO:0000313" key="10">
    <source>
        <dbReference type="Proteomes" id="UP000248961"/>
    </source>
</evidence>
<evidence type="ECO:0000256" key="4">
    <source>
        <dbReference type="ARBA" id="ARBA00023125"/>
    </source>
</evidence>
<dbReference type="GO" id="GO:0000981">
    <property type="term" value="F:DNA-binding transcription factor activity, RNA polymerase II-specific"/>
    <property type="evidence" value="ECO:0007669"/>
    <property type="project" value="InterPro"/>
</dbReference>
<dbReference type="RefSeq" id="XP_025555331.1">
    <property type="nucleotide sequence ID" value="XM_025699274.1"/>
</dbReference>
<dbReference type="InterPro" id="IPR001138">
    <property type="entry name" value="Zn2Cys6_DnaBD"/>
</dbReference>
<evidence type="ECO:0000256" key="6">
    <source>
        <dbReference type="ARBA" id="ARBA00023242"/>
    </source>
</evidence>
<dbReference type="Gene3D" id="4.10.240.10">
    <property type="entry name" value="Zn(2)-C6 fungal-type DNA-binding domain"/>
    <property type="match status" value="1"/>
</dbReference>
<dbReference type="VEuPathDB" id="FungiDB:BO97DRAFT_459267"/>
<keyword evidence="1" id="KW-0479">Metal-binding</keyword>
<dbReference type="Pfam" id="PF00172">
    <property type="entry name" value="Zn_clus"/>
    <property type="match status" value="1"/>
</dbReference>
<evidence type="ECO:0000313" key="9">
    <source>
        <dbReference type="EMBL" id="RAL16177.1"/>
    </source>
</evidence>
<dbReference type="GeneID" id="37203563"/>
<dbReference type="SMART" id="SM00066">
    <property type="entry name" value="GAL4"/>
    <property type="match status" value="1"/>
</dbReference>
<feature type="compositionally biased region" description="Polar residues" evidence="7">
    <location>
        <begin position="1"/>
        <end position="14"/>
    </location>
</feature>
<keyword evidence="10" id="KW-1185">Reference proteome</keyword>
<evidence type="ECO:0000256" key="1">
    <source>
        <dbReference type="ARBA" id="ARBA00022723"/>
    </source>
</evidence>
<feature type="domain" description="Zn(2)-C6 fungal-type" evidence="8">
    <location>
        <begin position="26"/>
        <end position="54"/>
    </location>
</feature>
<dbReference type="PANTHER" id="PTHR36206">
    <property type="entry name" value="ASPERCRYPTIN BIOSYNTHESIS CLUSTER-SPECIFIC TRANSCRIPTION REGULATOR ATNN-RELATED"/>
    <property type="match status" value="1"/>
</dbReference>
<dbReference type="Pfam" id="PF11951">
    <property type="entry name" value="Fungal_trans_2"/>
    <property type="match status" value="1"/>
</dbReference>
<evidence type="ECO:0000256" key="5">
    <source>
        <dbReference type="ARBA" id="ARBA00023163"/>
    </source>
</evidence>
<dbReference type="InterPro" id="IPR021858">
    <property type="entry name" value="Fun_TF"/>
</dbReference>
<sequence length="536" mass="59999">MTTCVTNSRTTFPKRQNHGKPRSRTGCRTCRQRHIKCDESPGQCRNCVSTGRRCDGYDITRLPQSRAIQLGPLALPAPMAVGVHSSLNSDERRSILYFQHCTVSNLASYYDSPVWQNLTLQIGHAEPAVCHAVIALSAVHRYSQVNKGTKQPLRQNIWHDFALEQLNRAFGQLKRRQRSRDPEFIETVLICCLIFVTVELSLGQYNHAFRHLQSGLQMLKTYRASLAATGDRADLEPSLADAFANLEGQCCFFGVSPVLTSAGDAAQPPLEFKSIVEARRLIDRLCTAVMGTARKRALGQPVPSIERALWARLSELYDMLGDFRKLHTHLLSTKEQRGLHLLQMASVTLKICLYTIPKPVDDPNSSQLADSFRQMITLAETFSEEKGDLPHICMDGGVIPALFLAARRSSEEYVRTRATEMLESCSHQEGPWNATLLARVVREDIAIKRWLRSLSAADFTPGGKLLDPALVSAANGFIMIFKDRCRVRMPFKVNGVELEWWFRLDEDTPGQLGTPGSNPCTAGWHQLLPNGDHFTV</sequence>
<dbReference type="EMBL" id="KZ824270">
    <property type="protein sequence ID" value="RAL16177.1"/>
    <property type="molecule type" value="Genomic_DNA"/>
</dbReference>
<dbReference type="InterPro" id="IPR036864">
    <property type="entry name" value="Zn2-C6_fun-type_DNA-bd_sf"/>
</dbReference>
<dbReference type="GO" id="GO:0003677">
    <property type="term" value="F:DNA binding"/>
    <property type="evidence" value="ECO:0007669"/>
    <property type="project" value="UniProtKB-KW"/>
</dbReference>
<keyword evidence="3" id="KW-0805">Transcription regulation</keyword>
<keyword evidence="2" id="KW-0862">Zinc</keyword>
<dbReference type="PROSITE" id="PS50048">
    <property type="entry name" value="ZN2_CY6_FUNGAL_2"/>
    <property type="match status" value="1"/>
</dbReference>
<keyword evidence="4" id="KW-0238">DNA-binding</keyword>
<dbReference type="Proteomes" id="UP000248961">
    <property type="component" value="Unassembled WGS sequence"/>
</dbReference>
<evidence type="ECO:0000256" key="7">
    <source>
        <dbReference type="SAM" id="MobiDB-lite"/>
    </source>
</evidence>
<dbReference type="GO" id="GO:0009893">
    <property type="term" value="P:positive regulation of metabolic process"/>
    <property type="evidence" value="ECO:0007669"/>
    <property type="project" value="UniProtKB-ARBA"/>
</dbReference>
<organism evidence="9 10">
    <name type="scientific">Aspergillus homomorphus (strain CBS 101889)</name>
    <dbReference type="NCBI Taxonomy" id="1450537"/>
    <lineage>
        <taxon>Eukaryota</taxon>
        <taxon>Fungi</taxon>
        <taxon>Dikarya</taxon>
        <taxon>Ascomycota</taxon>
        <taxon>Pezizomycotina</taxon>
        <taxon>Eurotiomycetes</taxon>
        <taxon>Eurotiomycetidae</taxon>
        <taxon>Eurotiales</taxon>
        <taxon>Aspergillaceae</taxon>
        <taxon>Aspergillus</taxon>
        <taxon>Aspergillus subgen. Circumdati</taxon>
    </lineage>
</organism>
<dbReference type="PANTHER" id="PTHR36206:SF12">
    <property type="entry name" value="ASPERCRYPTIN BIOSYNTHESIS CLUSTER-SPECIFIC TRANSCRIPTION REGULATOR ATNN-RELATED"/>
    <property type="match status" value="1"/>
</dbReference>